<proteinExistence type="inferred from homology"/>
<evidence type="ECO:0000256" key="5">
    <source>
        <dbReference type="ARBA" id="ARBA00022705"/>
    </source>
</evidence>
<evidence type="ECO:0000256" key="3">
    <source>
        <dbReference type="ARBA" id="ARBA00022679"/>
    </source>
</evidence>
<keyword evidence="7" id="KW-0238">DNA-binding</keyword>
<keyword evidence="6" id="KW-0239">DNA-directed DNA polymerase</keyword>
<dbReference type="Proteomes" id="UP001497623">
    <property type="component" value="Unassembled WGS sequence"/>
</dbReference>
<dbReference type="InterPro" id="IPR004868">
    <property type="entry name" value="DNA-dir_DNA_pol_B_mt/vir"/>
</dbReference>
<feature type="domain" description="DNA-directed DNA polymerase family B mitochondria/virus" evidence="9">
    <location>
        <begin position="390"/>
        <end position="848"/>
    </location>
</feature>
<evidence type="ECO:0000313" key="10">
    <source>
        <dbReference type="EMBL" id="CAL4195549.1"/>
    </source>
</evidence>
<evidence type="ECO:0000256" key="1">
    <source>
        <dbReference type="ARBA" id="ARBA00005755"/>
    </source>
</evidence>
<evidence type="ECO:0000256" key="7">
    <source>
        <dbReference type="ARBA" id="ARBA00023125"/>
    </source>
</evidence>
<dbReference type="PANTHER" id="PTHR33206">
    <property type="entry name" value="PROTEIN CBG10425"/>
    <property type="match status" value="1"/>
</dbReference>
<protein>
    <recommendedName>
        <fullName evidence="2">DNA-directed DNA polymerase</fullName>
        <ecNumber evidence="2">2.7.7.7</ecNumber>
    </recommendedName>
</protein>
<dbReference type="EC" id="2.7.7.7" evidence="2"/>
<dbReference type="GO" id="GO:0003677">
    <property type="term" value="F:DNA binding"/>
    <property type="evidence" value="ECO:0007669"/>
    <property type="project" value="UniProtKB-KW"/>
</dbReference>
<comment type="caution">
    <text evidence="10">The sequence shown here is derived from an EMBL/GenBank/DDBJ whole genome shotgun (WGS) entry which is preliminary data.</text>
</comment>
<evidence type="ECO:0000256" key="4">
    <source>
        <dbReference type="ARBA" id="ARBA00022695"/>
    </source>
</evidence>
<evidence type="ECO:0000313" key="11">
    <source>
        <dbReference type="Proteomes" id="UP001497623"/>
    </source>
</evidence>
<keyword evidence="5" id="KW-0235">DNA replication</keyword>
<dbReference type="Pfam" id="PF03175">
    <property type="entry name" value="DNA_pol_B_2"/>
    <property type="match status" value="1"/>
</dbReference>
<dbReference type="PANTHER" id="PTHR33206:SF1">
    <property type="entry name" value="DNA-DIRECTED DNA POLYMERASE"/>
    <property type="match status" value="1"/>
</dbReference>
<dbReference type="SUPFAM" id="SSF56672">
    <property type="entry name" value="DNA/RNA polymerases"/>
    <property type="match status" value="1"/>
</dbReference>
<reference evidence="10 11" key="1">
    <citation type="submission" date="2024-05" db="EMBL/GenBank/DDBJ databases">
        <authorList>
            <person name="Wallberg A."/>
        </authorList>
    </citation>
    <scope>NUCLEOTIDE SEQUENCE [LARGE SCALE GENOMIC DNA]</scope>
</reference>
<dbReference type="GO" id="GO:0006260">
    <property type="term" value="P:DNA replication"/>
    <property type="evidence" value="ECO:0007669"/>
    <property type="project" value="UniProtKB-KW"/>
</dbReference>
<dbReference type="AlphaFoldDB" id="A0AAV2SFX9"/>
<evidence type="ECO:0000259" key="9">
    <source>
        <dbReference type="Pfam" id="PF03175"/>
    </source>
</evidence>
<evidence type="ECO:0000256" key="2">
    <source>
        <dbReference type="ARBA" id="ARBA00012417"/>
    </source>
</evidence>
<gene>
    <name evidence="10" type="ORF">MNOR_LOCUS37059</name>
</gene>
<keyword evidence="3" id="KW-0808">Transferase</keyword>
<organism evidence="10 11">
    <name type="scientific">Meganyctiphanes norvegica</name>
    <name type="common">Northern krill</name>
    <name type="synonym">Thysanopoda norvegica</name>
    <dbReference type="NCBI Taxonomy" id="48144"/>
    <lineage>
        <taxon>Eukaryota</taxon>
        <taxon>Metazoa</taxon>
        <taxon>Ecdysozoa</taxon>
        <taxon>Arthropoda</taxon>
        <taxon>Crustacea</taxon>
        <taxon>Multicrustacea</taxon>
        <taxon>Malacostraca</taxon>
        <taxon>Eumalacostraca</taxon>
        <taxon>Eucarida</taxon>
        <taxon>Euphausiacea</taxon>
        <taxon>Euphausiidae</taxon>
        <taxon>Meganyctiphanes</taxon>
    </lineage>
</organism>
<keyword evidence="11" id="KW-1185">Reference proteome</keyword>
<comment type="catalytic activity">
    <reaction evidence="8">
        <text>DNA(n) + a 2'-deoxyribonucleoside 5'-triphosphate = DNA(n+1) + diphosphate</text>
        <dbReference type="Rhea" id="RHEA:22508"/>
        <dbReference type="Rhea" id="RHEA-COMP:17339"/>
        <dbReference type="Rhea" id="RHEA-COMP:17340"/>
        <dbReference type="ChEBI" id="CHEBI:33019"/>
        <dbReference type="ChEBI" id="CHEBI:61560"/>
        <dbReference type="ChEBI" id="CHEBI:173112"/>
        <dbReference type="EC" id="2.7.7.7"/>
    </reaction>
</comment>
<comment type="similarity">
    <text evidence="1">Belongs to the DNA polymerase type-B family.</text>
</comment>
<dbReference type="EMBL" id="CAXKWB010071825">
    <property type="protein sequence ID" value="CAL4195549.1"/>
    <property type="molecule type" value="Genomic_DNA"/>
</dbReference>
<sequence length="971" mass="113345">MYKPRNIRIRETSECLRWSLRCYKMLGSMDIYMREEYQNALCRKYSGCYEAEVWDRMSMQNIVMPEECVENGSFTLKHFKELERLNRIPIVVYNLEKRKGDKINIDCIVAPSKEVLAKYAGTETCYLVMINQNHVCLIPDIQIYLHNVFKDVIRWIRCPMCFSHFKTENELSFHLEDGLCFNKTSQPSKLKLRENAFIPHRKLMDELLPELTIVADCEAYMRDLIDDRNCQDDDDSINMEETVYGRERPGGNISKHIPHSIGLMLLDHNLDKVEYDMIWGEDVAHKFLDKVTEMVDKYKEKIKKDKYLHPSLTPEQYIEHQNAKNCMFCNIAFNKIAKNKKIRHHCHMTKPESVYETYIVGKKKKIRRKCVKGNYLGSSCLKCNWAVTHKRNNISVLFHNFSGYDGPLLISGFVSDREKLKSIKITPKGATGFHMIQYKNIKMIDSCSFLQGSLASLVSLLCKKIDHSSPDKTIEKILPITVQSIKESKFNNDVIPFLTGKLIYPHGLVKNLDDFEKIDIFPNRAAFYDVLTESSISEEDYEYAKIVYEKAGCKNLKWLHDLYLLCDVSLLSDVWRDYNSRIYEDFGLYAANYVTGPQMSYRAALKMSKQDIKLLDDQSMYDIFQDSIRGGYCCVNKRRVKCNNVDMESKYNPNIPSSTFLMLDFNGLYAWCLTECLPYDNFCYLNEKIVQEYERDPSLFLKVDTTDTANKGYWITVDFEVPEHLKYLTDDFPLSMVNSESIHASEHTRSLGKGSGKKLIAGHFSLEKYGFHIKLLKFYLSLGCKITRVHNIIEFEQKKLFDSYIQHCVSQRKKADIDNDPVLKRLYKLLANALYGKCLQSDIKYNTNNVLAEIGERYSKLCGKYRFKSRRWVVKDEVAIVTSHKKEICLTSPIFIGASVLQLAKLKNYSFHYYVIKPSCESFPKDSPYELKEEDKHLIKFTREYIYSMELCYQDTDSLGYHVIFTEKGKK</sequence>
<name>A0AAV2SFX9_MEGNR</name>
<evidence type="ECO:0000256" key="6">
    <source>
        <dbReference type="ARBA" id="ARBA00022932"/>
    </source>
</evidence>
<dbReference type="GO" id="GO:0003887">
    <property type="term" value="F:DNA-directed DNA polymerase activity"/>
    <property type="evidence" value="ECO:0007669"/>
    <property type="project" value="UniProtKB-KW"/>
</dbReference>
<dbReference type="GO" id="GO:0000166">
    <property type="term" value="F:nucleotide binding"/>
    <property type="evidence" value="ECO:0007669"/>
    <property type="project" value="InterPro"/>
</dbReference>
<evidence type="ECO:0000256" key="8">
    <source>
        <dbReference type="ARBA" id="ARBA00049244"/>
    </source>
</evidence>
<keyword evidence="4" id="KW-0548">Nucleotidyltransferase</keyword>
<dbReference type="InterPro" id="IPR043502">
    <property type="entry name" value="DNA/RNA_pol_sf"/>
</dbReference>
<accession>A0AAV2SFX9</accession>